<dbReference type="HAMAP" id="MF_01161">
    <property type="entry name" value="tRNA_Ile_lys_synt"/>
    <property type="match status" value="1"/>
</dbReference>
<dbReference type="PANTHER" id="PTHR43033">
    <property type="entry name" value="TRNA(ILE)-LYSIDINE SYNTHASE-RELATED"/>
    <property type="match status" value="1"/>
</dbReference>
<keyword evidence="5 8" id="KW-0547">Nucleotide-binding</keyword>
<comment type="domain">
    <text evidence="8">The N-terminal region contains the highly conserved SGGXDS motif, predicted to be a P-loop motif involved in ATP binding.</text>
</comment>
<sequence length="480" mass="52846">MDELLMRIEEGTRGDPWRSPGAIVVAAVSGGPDSMTLLHLLRRMAEADGFAVVAAHVNHRFRGAEADAEEDLVKRTAASWGIPCESAAIDVPAYIASTGMNTQEAAREKRYEYLTEVARRHGARAIALGHHADDQAETLLMRLIRGTGIAGLAGIPARRAEKELELVRPLLRIPKRELVEYAERHGVPYAVDSSNADTHYFRNEVRLAALPLLERYNPQFRASLLRLADMASGENDYMEAEAGKALAETAARSGEGWTLDRRRFRGLHVALQRRLIKLILKYVKPSCGSPDYERIEEAVAAIAAERPAVARIDLGGGWALARDYDDVYIGPPKPAREPFEAQVRELDGEVAVADARAVLRFSREDGPGAGPPASRWEAAFDEAELALPLTVRSRRPGDRIEPVGLNGSKKVQDMFVDAKIPKSARDEWPLLADAEGKILWLPGLRRSRHALPNAGTRTTVRVVLNGDFRTGREERAACSE</sequence>
<comment type="catalytic activity">
    <reaction evidence="7 8">
        <text>cytidine(34) in tRNA(Ile2) + L-lysine + ATP = lysidine(34) in tRNA(Ile2) + AMP + diphosphate + H(+)</text>
        <dbReference type="Rhea" id="RHEA:43744"/>
        <dbReference type="Rhea" id="RHEA-COMP:10625"/>
        <dbReference type="Rhea" id="RHEA-COMP:10670"/>
        <dbReference type="ChEBI" id="CHEBI:15378"/>
        <dbReference type="ChEBI" id="CHEBI:30616"/>
        <dbReference type="ChEBI" id="CHEBI:32551"/>
        <dbReference type="ChEBI" id="CHEBI:33019"/>
        <dbReference type="ChEBI" id="CHEBI:82748"/>
        <dbReference type="ChEBI" id="CHEBI:83665"/>
        <dbReference type="ChEBI" id="CHEBI:456215"/>
        <dbReference type="EC" id="6.3.4.19"/>
    </reaction>
</comment>
<dbReference type="GO" id="GO:0006400">
    <property type="term" value="P:tRNA modification"/>
    <property type="evidence" value="ECO:0007669"/>
    <property type="project" value="UniProtKB-UniRule"/>
</dbReference>
<feature type="binding site" evidence="8">
    <location>
        <begin position="29"/>
        <end position="34"/>
    </location>
    <ligand>
        <name>ATP</name>
        <dbReference type="ChEBI" id="CHEBI:30616"/>
    </ligand>
</feature>
<dbReference type="Pfam" id="PF09179">
    <property type="entry name" value="TilS"/>
    <property type="match status" value="1"/>
</dbReference>
<dbReference type="SUPFAM" id="SSF56037">
    <property type="entry name" value="PheT/TilS domain"/>
    <property type="match status" value="1"/>
</dbReference>
<keyword evidence="4 8" id="KW-0819">tRNA processing</keyword>
<evidence type="ECO:0000256" key="8">
    <source>
        <dbReference type="HAMAP-Rule" id="MF_01161"/>
    </source>
</evidence>
<dbReference type="Proteomes" id="UP000564644">
    <property type="component" value="Unassembled WGS sequence"/>
</dbReference>
<keyword evidence="2 8" id="KW-0963">Cytoplasm</keyword>
<evidence type="ECO:0000256" key="5">
    <source>
        <dbReference type="ARBA" id="ARBA00022741"/>
    </source>
</evidence>
<dbReference type="InterPro" id="IPR012094">
    <property type="entry name" value="tRNA_Ile_lys_synt"/>
</dbReference>
<dbReference type="EC" id="6.3.4.19" evidence="8"/>
<comment type="similarity">
    <text evidence="8">Belongs to the tRNA(Ile)-lysidine synthase family.</text>
</comment>
<comment type="caution">
    <text evidence="10">The sequence shown here is derived from an EMBL/GenBank/DDBJ whole genome shotgun (WGS) entry which is preliminary data.</text>
</comment>
<dbReference type="Gene3D" id="3.30.465.60">
    <property type="match status" value="1"/>
</dbReference>
<dbReference type="SMART" id="SM00977">
    <property type="entry name" value="TilS_C"/>
    <property type="match status" value="1"/>
</dbReference>
<evidence type="ECO:0000313" key="10">
    <source>
        <dbReference type="EMBL" id="MBB6733357.1"/>
    </source>
</evidence>
<evidence type="ECO:0000256" key="1">
    <source>
        <dbReference type="ARBA" id="ARBA00004496"/>
    </source>
</evidence>
<evidence type="ECO:0000256" key="4">
    <source>
        <dbReference type="ARBA" id="ARBA00022694"/>
    </source>
</evidence>
<dbReference type="GO" id="GO:0032267">
    <property type="term" value="F:tRNA(Ile)-lysidine synthase activity"/>
    <property type="evidence" value="ECO:0007669"/>
    <property type="project" value="UniProtKB-EC"/>
</dbReference>
<dbReference type="Pfam" id="PF01171">
    <property type="entry name" value="ATP_bind_3"/>
    <property type="match status" value="1"/>
</dbReference>
<feature type="domain" description="Lysidine-tRNA(Ile) synthetase C-terminal" evidence="9">
    <location>
        <begin position="389"/>
        <end position="462"/>
    </location>
</feature>
<protein>
    <recommendedName>
        <fullName evidence="8">tRNA(Ile)-lysidine synthase</fullName>
        <ecNumber evidence="8">6.3.4.19</ecNumber>
    </recommendedName>
    <alternativeName>
        <fullName evidence="8">tRNA(Ile)-2-lysyl-cytidine synthase</fullName>
    </alternativeName>
    <alternativeName>
        <fullName evidence="8">tRNA(Ile)-lysidine synthetase</fullName>
    </alternativeName>
</protein>
<comment type="function">
    <text evidence="8">Ligates lysine onto the cytidine present at position 34 of the AUA codon-specific tRNA(Ile) that contains the anticodon CAU, in an ATP-dependent manner. Cytidine is converted to lysidine, thus changing the amino acid specificity of the tRNA from methionine to isoleucine.</text>
</comment>
<dbReference type="SUPFAM" id="SSF82829">
    <property type="entry name" value="MesJ substrate recognition domain-like"/>
    <property type="match status" value="1"/>
</dbReference>
<comment type="subcellular location">
    <subcellularLocation>
        <location evidence="1 8">Cytoplasm</location>
    </subcellularLocation>
</comment>
<dbReference type="SUPFAM" id="SSF52402">
    <property type="entry name" value="Adenine nucleotide alpha hydrolases-like"/>
    <property type="match status" value="1"/>
</dbReference>
<dbReference type="Gene3D" id="3.40.50.620">
    <property type="entry name" value="HUPs"/>
    <property type="match status" value="1"/>
</dbReference>
<evidence type="ECO:0000256" key="2">
    <source>
        <dbReference type="ARBA" id="ARBA00022490"/>
    </source>
</evidence>
<keyword evidence="3 8" id="KW-0436">Ligase</keyword>
<evidence type="ECO:0000259" key="9">
    <source>
        <dbReference type="SMART" id="SM00977"/>
    </source>
</evidence>
<reference evidence="10 11" key="1">
    <citation type="submission" date="2020-08" db="EMBL/GenBank/DDBJ databases">
        <title>Cohnella phylogeny.</title>
        <authorList>
            <person name="Dunlap C."/>
        </authorList>
    </citation>
    <scope>NUCLEOTIDE SEQUENCE [LARGE SCALE GENOMIC DNA]</scope>
    <source>
        <strain evidence="10 11">CBP 2801</strain>
    </source>
</reference>
<dbReference type="AlphaFoldDB" id="A0A7X0VXE4"/>
<accession>A0A7X0VXE4</accession>
<dbReference type="CDD" id="cd01992">
    <property type="entry name" value="TilS_N"/>
    <property type="match status" value="1"/>
</dbReference>
<dbReference type="EMBL" id="JACJVO010000026">
    <property type="protein sequence ID" value="MBB6733357.1"/>
    <property type="molecule type" value="Genomic_DNA"/>
</dbReference>
<dbReference type="InterPro" id="IPR014729">
    <property type="entry name" value="Rossmann-like_a/b/a_fold"/>
</dbReference>
<keyword evidence="6 8" id="KW-0067">ATP-binding</keyword>
<dbReference type="RefSeq" id="WP_185131025.1">
    <property type="nucleotide sequence ID" value="NZ_JACJVO010000026.1"/>
</dbReference>
<dbReference type="NCBIfam" id="TIGR02433">
    <property type="entry name" value="lysidine_TilS_C"/>
    <property type="match status" value="1"/>
</dbReference>
<name>A0A7X0VXE4_9BACL</name>
<dbReference type="GO" id="GO:0005737">
    <property type="term" value="C:cytoplasm"/>
    <property type="evidence" value="ECO:0007669"/>
    <property type="project" value="UniProtKB-SubCell"/>
</dbReference>
<evidence type="ECO:0000256" key="6">
    <source>
        <dbReference type="ARBA" id="ARBA00022840"/>
    </source>
</evidence>
<proteinExistence type="inferred from homology"/>
<dbReference type="InterPro" id="IPR015262">
    <property type="entry name" value="tRNA_Ile_lys_synt_subst-bd"/>
</dbReference>
<organism evidence="10 11">
    <name type="scientific">Cohnella zeiphila</name>
    <dbReference type="NCBI Taxonomy" id="2761120"/>
    <lineage>
        <taxon>Bacteria</taxon>
        <taxon>Bacillati</taxon>
        <taxon>Bacillota</taxon>
        <taxon>Bacilli</taxon>
        <taxon>Bacillales</taxon>
        <taxon>Paenibacillaceae</taxon>
        <taxon>Cohnella</taxon>
    </lineage>
</organism>
<evidence type="ECO:0000313" key="11">
    <source>
        <dbReference type="Proteomes" id="UP000564644"/>
    </source>
</evidence>
<evidence type="ECO:0000256" key="7">
    <source>
        <dbReference type="ARBA" id="ARBA00048539"/>
    </source>
</evidence>
<dbReference type="InterPro" id="IPR012796">
    <property type="entry name" value="Lysidine-tRNA-synth_C"/>
</dbReference>
<keyword evidence="11" id="KW-1185">Reference proteome</keyword>
<dbReference type="GO" id="GO:0005524">
    <property type="term" value="F:ATP binding"/>
    <property type="evidence" value="ECO:0007669"/>
    <property type="project" value="UniProtKB-UniRule"/>
</dbReference>
<dbReference type="PANTHER" id="PTHR43033:SF1">
    <property type="entry name" value="TRNA(ILE)-LYSIDINE SYNTHASE-RELATED"/>
    <property type="match status" value="1"/>
</dbReference>
<evidence type="ECO:0000256" key="3">
    <source>
        <dbReference type="ARBA" id="ARBA00022598"/>
    </source>
</evidence>
<dbReference type="NCBIfam" id="TIGR02432">
    <property type="entry name" value="lysidine_TilS_N"/>
    <property type="match status" value="1"/>
</dbReference>
<dbReference type="Pfam" id="PF11734">
    <property type="entry name" value="TilS_C"/>
    <property type="match status" value="1"/>
</dbReference>
<dbReference type="InterPro" id="IPR012795">
    <property type="entry name" value="tRNA_Ile_lys_synt_N"/>
</dbReference>
<gene>
    <name evidence="8 10" type="primary">tilS</name>
    <name evidence="10" type="ORF">H7C18_20750</name>
</gene>
<dbReference type="InterPro" id="IPR011063">
    <property type="entry name" value="TilS/TtcA_N"/>
</dbReference>